<dbReference type="RefSeq" id="WP_186982430.1">
    <property type="nucleotide sequence ID" value="NZ_JACOQH010000007.1"/>
</dbReference>
<dbReference type="SUPFAM" id="SSF52777">
    <property type="entry name" value="CoA-dependent acyltransferases"/>
    <property type="match status" value="1"/>
</dbReference>
<gene>
    <name evidence="1" type="ORF">H8Z76_10160</name>
</gene>
<accession>A0ABR7IBS3</accession>
<evidence type="ECO:0000313" key="1">
    <source>
        <dbReference type="EMBL" id="MBC5754367.1"/>
    </source>
</evidence>
<dbReference type="SMART" id="SM01059">
    <property type="entry name" value="CAT"/>
    <property type="match status" value="1"/>
</dbReference>
<reference evidence="1 2" key="1">
    <citation type="submission" date="2020-08" db="EMBL/GenBank/DDBJ databases">
        <title>Genome public.</title>
        <authorList>
            <person name="Liu C."/>
            <person name="Sun Q."/>
        </authorList>
    </citation>
    <scope>NUCLEOTIDE SEQUENCE [LARGE SCALE GENOMIC DNA]</scope>
    <source>
        <strain evidence="1 2">BX0805</strain>
    </source>
</reference>
<dbReference type="PANTHER" id="PTHR38474">
    <property type="entry name" value="SLR0299 PROTEIN"/>
    <property type="match status" value="1"/>
</dbReference>
<dbReference type="Proteomes" id="UP000621540">
    <property type="component" value="Unassembled WGS sequence"/>
</dbReference>
<dbReference type="PANTHER" id="PTHR38474:SF2">
    <property type="entry name" value="CHLORAMPHENICOL ACETYLTRANSFERASE"/>
    <property type="match status" value="1"/>
</dbReference>
<sequence>MKENYKRIDVTSWNRREHFLYYQNTIQTSEAVTVTVDVTEILSYAHRSGRKFYPCMVWAVSSVINRMDEMKMMLDDQGNPGVWDSVVPVYTVFHEESHTFSDLWCDFHEDLDDFYDGFVHTTEVYGHHVGIKGRPDQPENFYCISCVPWLSFDAVNVSASGQPPLFPIITYGKYTMDHEGRYRLPFAIKIAHAAADGYHIAQFFKKLQDTIAEFKNR</sequence>
<dbReference type="Gene3D" id="3.30.559.10">
    <property type="entry name" value="Chloramphenicol acetyltransferase-like domain"/>
    <property type="match status" value="1"/>
</dbReference>
<name>A0ABR7IBS3_9FIRM</name>
<protein>
    <submittedName>
        <fullName evidence="1">Chloramphenicol acetyltransferase CAT</fullName>
    </submittedName>
</protein>
<keyword evidence="2" id="KW-1185">Reference proteome</keyword>
<comment type="caution">
    <text evidence="1">The sequence shown here is derived from an EMBL/GenBank/DDBJ whole genome shotgun (WGS) entry which is preliminary data.</text>
</comment>
<organism evidence="1 2">
    <name type="scientific">Roseburia yibonii</name>
    <dbReference type="NCBI Taxonomy" id="2763063"/>
    <lineage>
        <taxon>Bacteria</taxon>
        <taxon>Bacillati</taxon>
        <taxon>Bacillota</taxon>
        <taxon>Clostridia</taxon>
        <taxon>Lachnospirales</taxon>
        <taxon>Lachnospiraceae</taxon>
        <taxon>Roseburia</taxon>
    </lineage>
</organism>
<dbReference type="EMBL" id="JACOQH010000007">
    <property type="protein sequence ID" value="MBC5754367.1"/>
    <property type="molecule type" value="Genomic_DNA"/>
</dbReference>
<dbReference type="PIRSF" id="PIRSF000440">
    <property type="entry name" value="CAT"/>
    <property type="match status" value="1"/>
</dbReference>
<dbReference type="InterPro" id="IPR001707">
    <property type="entry name" value="Cmp_AcTrfase"/>
</dbReference>
<proteinExistence type="predicted"/>
<dbReference type="InterPro" id="IPR023213">
    <property type="entry name" value="CAT-like_dom_sf"/>
</dbReference>
<dbReference type="Pfam" id="PF00302">
    <property type="entry name" value="CAT"/>
    <property type="match status" value="1"/>
</dbReference>
<evidence type="ECO:0000313" key="2">
    <source>
        <dbReference type="Proteomes" id="UP000621540"/>
    </source>
</evidence>